<dbReference type="Proteomes" id="UP000195667">
    <property type="component" value="Unassembled WGS sequence"/>
</dbReference>
<dbReference type="AlphaFoldDB" id="A0A1R4HE33"/>
<sequence length="48" mass="5712">MHQQVVRFFPANGVNDFKIIFLESPELKINFKKITPLASYERINQYEP</sequence>
<organism evidence="1 2">
    <name type="scientific">Crenothrix polyspora</name>
    <dbReference type="NCBI Taxonomy" id="360316"/>
    <lineage>
        <taxon>Bacteria</taxon>
        <taxon>Pseudomonadati</taxon>
        <taxon>Pseudomonadota</taxon>
        <taxon>Gammaproteobacteria</taxon>
        <taxon>Methylococcales</taxon>
        <taxon>Crenotrichaceae</taxon>
        <taxon>Crenothrix</taxon>
    </lineage>
</organism>
<accession>A0A1R4HE33</accession>
<evidence type="ECO:0000313" key="2">
    <source>
        <dbReference type="Proteomes" id="UP000195667"/>
    </source>
</evidence>
<gene>
    <name evidence="1" type="ORF">CRENPOLYSF1_540048</name>
</gene>
<keyword evidence="2" id="KW-1185">Reference proteome</keyword>
<dbReference type="EMBL" id="FUKI01000131">
    <property type="protein sequence ID" value="SJM94476.1"/>
    <property type="molecule type" value="Genomic_DNA"/>
</dbReference>
<proteinExistence type="predicted"/>
<protein>
    <submittedName>
        <fullName evidence="1">Uncharacterized protein</fullName>
    </submittedName>
</protein>
<reference evidence="2" key="1">
    <citation type="submission" date="2017-02" db="EMBL/GenBank/DDBJ databases">
        <authorList>
            <person name="Daims H."/>
        </authorList>
    </citation>
    <scope>NUCLEOTIDE SEQUENCE [LARGE SCALE GENOMIC DNA]</scope>
</reference>
<evidence type="ECO:0000313" key="1">
    <source>
        <dbReference type="EMBL" id="SJM94476.1"/>
    </source>
</evidence>
<name>A0A1R4HE33_9GAMM</name>